<name>A0ACC1SVP7_9HYPO</name>
<keyword evidence="2" id="KW-1185">Reference proteome</keyword>
<protein>
    <submittedName>
        <fullName evidence="1">Uncharacterized protein</fullName>
    </submittedName>
</protein>
<evidence type="ECO:0000313" key="2">
    <source>
        <dbReference type="Proteomes" id="UP001148629"/>
    </source>
</evidence>
<dbReference type="Proteomes" id="UP001148629">
    <property type="component" value="Unassembled WGS sequence"/>
</dbReference>
<comment type="caution">
    <text evidence="1">The sequence shown here is derived from an EMBL/GenBank/DDBJ whole genome shotgun (WGS) entry which is preliminary data.</text>
</comment>
<dbReference type="EMBL" id="JANRMS010000086">
    <property type="protein sequence ID" value="KAJ3547218.1"/>
    <property type="molecule type" value="Genomic_DNA"/>
</dbReference>
<accession>A0ACC1SVP7</accession>
<organism evidence="1 2">
    <name type="scientific">Fusarium decemcellulare</name>
    <dbReference type="NCBI Taxonomy" id="57161"/>
    <lineage>
        <taxon>Eukaryota</taxon>
        <taxon>Fungi</taxon>
        <taxon>Dikarya</taxon>
        <taxon>Ascomycota</taxon>
        <taxon>Pezizomycotina</taxon>
        <taxon>Sordariomycetes</taxon>
        <taxon>Hypocreomycetidae</taxon>
        <taxon>Hypocreales</taxon>
        <taxon>Nectriaceae</taxon>
        <taxon>Fusarium</taxon>
        <taxon>Fusarium decemcellulare species complex</taxon>
    </lineage>
</organism>
<sequence>MKKLTLGVIVTVSTAVIDAALAGVQGQNIMRARTSADCCRVLKEATSIAEIYLPGDTSYQQQVESYWSITAQLQPDCFVLPKNTEEVSSAVKSIVEQTDCKFAVRSGGHSSTAGANNIEDGITIDLSLLSGITYHPETGLASVLPGTTWMDVYRTLDPLGRGVPGGRLGHVGVGGFLLGGGFSYYLYRDGVACNSIHGMEVVLANGTIVEVTADRHADLFVALEGGGNNFGIVTRFDMETFETRPIWIWSKQYPESAGESFVGALKRWTDNLDKYRNGSAVVFWSYRFGLKETRILSGLADVSGQEMNSAFDELGSIPGNISSTMGHTNMSTIALNEQAAGYRNIWWSLTLHNNERIISKAVTAHQSLVDEMKAESSDGDFETQCFFQPFPAFIGQMGPNILGIERHDSNAVVLLASLAVNGADQEILGREKMFRWKRQVEEYARSLDGLLEYTYMNYADGSQDVVRSYGQENVFKMWAVSKKYDPKGVMQTRQPGGFKLPMDVSCSRAMDLDRQTPEVPSNHDAKVAMVDKEFLACRSCSREFRFKIDETTLTIFAGPPSAAREYCAVSYVWGKADPLSIRCQKCGRITTFPMSSIDKFERLLRLGAENLSLWIDALSIDQSDDADIARQVAIMGDIYKNAAYVGVLLPAEDGPLFSALKNATNAAVVISDERYEYLRQNVELGGLRRDMEYTVLDLLDGRPLRPDYEPVWELTHFPEMKCSELVQIFWDGVWDFWKALASSTYWRRAWTFQEWALALDLVIRCESRGGETIKSPKTSIIQAAVLIARYKMHHNQYAEIDVGGPRGAILPRVDIVRTLFPMEDYYLADHEVDEKALAFLTKTPHFGLSLTTKIPDATLYGLRETLEPRSPESKFLARLSFMLSALGVVKKQARFEADLVCCWASMCNIEYDYSKHDSFVVALDKVLVALRGKGIRIYNFVANTDGASGEVDRAFHDYATAHTQSNSDNFARIPGLPVFTGAMDTCRHLASVVTSTSTTACLAGRGIPLRRVVGGWTRDLPHISFKKTLDMLALEHDLSRYVFAPVDIPKPDEHGNVGNLMHGFFWAIFEAKFLVPDLFVALEELNQTLVLATTSGGVARIVAYLVATDLQAGSHLLTVDDGTTIRFTMTVRERADQAFVNPRIGTRDFVARIKIEEDSVMAY</sequence>
<evidence type="ECO:0000313" key="1">
    <source>
        <dbReference type="EMBL" id="KAJ3547218.1"/>
    </source>
</evidence>
<reference evidence="1" key="1">
    <citation type="submission" date="2022-08" db="EMBL/GenBank/DDBJ databases">
        <title>Genome Sequence of Fusarium decemcellulare.</title>
        <authorList>
            <person name="Buettner E."/>
        </authorList>
    </citation>
    <scope>NUCLEOTIDE SEQUENCE</scope>
    <source>
        <strain evidence="1">Babe19</strain>
    </source>
</reference>
<proteinExistence type="predicted"/>
<gene>
    <name evidence="1" type="ORF">NM208_g1617</name>
</gene>